<evidence type="ECO:0000313" key="3">
    <source>
        <dbReference type="Proteomes" id="UP001054889"/>
    </source>
</evidence>
<comment type="caution">
    <text evidence="2">The sequence shown here is derived from an EMBL/GenBank/DDBJ whole genome shotgun (WGS) entry which is preliminary data.</text>
</comment>
<dbReference type="EMBL" id="BQKI01000072">
    <property type="protein sequence ID" value="GJN15992.1"/>
    <property type="molecule type" value="Genomic_DNA"/>
</dbReference>
<sequence length="92" mass="10069">MNFMLLGRDTGLPAVRAGPVLSKIPTFSYPVFRRCRGRQRLYILNMGAIETTTTSKPSSASTTTGNAARFRRCPTSPTRSTHTRWSAATTCG</sequence>
<name>A0AAV5DZX3_ELECO</name>
<evidence type="ECO:0000313" key="2">
    <source>
        <dbReference type="EMBL" id="GJN15992.1"/>
    </source>
</evidence>
<feature type="compositionally biased region" description="Low complexity" evidence="1">
    <location>
        <begin position="53"/>
        <end position="64"/>
    </location>
</feature>
<keyword evidence="3" id="KW-1185">Reference proteome</keyword>
<feature type="region of interest" description="Disordered" evidence="1">
    <location>
        <begin position="53"/>
        <end position="92"/>
    </location>
</feature>
<evidence type="ECO:0000256" key="1">
    <source>
        <dbReference type="SAM" id="MobiDB-lite"/>
    </source>
</evidence>
<feature type="compositionally biased region" description="Polar residues" evidence="1">
    <location>
        <begin position="75"/>
        <end position="92"/>
    </location>
</feature>
<dbReference type="AlphaFoldDB" id="A0AAV5DZX3"/>
<protein>
    <submittedName>
        <fullName evidence="2">Uncharacterized protein</fullName>
    </submittedName>
</protein>
<accession>A0AAV5DZX3</accession>
<organism evidence="2 3">
    <name type="scientific">Eleusine coracana subsp. coracana</name>
    <dbReference type="NCBI Taxonomy" id="191504"/>
    <lineage>
        <taxon>Eukaryota</taxon>
        <taxon>Viridiplantae</taxon>
        <taxon>Streptophyta</taxon>
        <taxon>Embryophyta</taxon>
        <taxon>Tracheophyta</taxon>
        <taxon>Spermatophyta</taxon>
        <taxon>Magnoliopsida</taxon>
        <taxon>Liliopsida</taxon>
        <taxon>Poales</taxon>
        <taxon>Poaceae</taxon>
        <taxon>PACMAD clade</taxon>
        <taxon>Chloridoideae</taxon>
        <taxon>Cynodonteae</taxon>
        <taxon>Eleusininae</taxon>
        <taxon>Eleusine</taxon>
    </lineage>
</organism>
<gene>
    <name evidence="2" type="primary">gb02942</name>
    <name evidence="2" type="ORF">PR202_gb02942</name>
</gene>
<dbReference type="Proteomes" id="UP001054889">
    <property type="component" value="Unassembled WGS sequence"/>
</dbReference>
<reference evidence="2" key="1">
    <citation type="journal article" date="2018" name="DNA Res.">
        <title>Multiple hybrid de novo genome assembly of finger millet, an orphan allotetraploid crop.</title>
        <authorList>
            <person name="Hatakeyama M."/>
            <person name="Aluri S."/>
            <person name="Balachadran M.T."/>
            <person name="Sivarajan S.R."/>
            <person name="Patrignani A."/>
            <person name="Gruter S."/>
            <person name="Poveda L."/>
            <person name="Shimizu-Inatsugi R."/>
            <person name="Baeten J."/>
            <person name="Francoijs K.J."/>
            <person name="Nataraja K.N."/>
            <person name="Reddy Y.A.N."/>
            <person name="Phadnis S."/>
            <person name="Ravikumar R.L."/>
            <person name="Schlapbach R."/>
            <person name="Sreeman S.M."/>
            <person name="Shimizu K.K."/>
        </authorList>
    </citation>
    <scope>NUCLEOTIDE SEQUENCE</scope>
</reference>
<reference evidence="2" key="2">
    <citation type="submission" date="2021-12" db="EMBL/GenBank/DDBJ databases">
        <title>Resequencing data analysis of finger millet.</title>
        <authorList>
            <person name="Hatakeyama M."/>
            <person name="Aluri S."/>
            <person name="Balachadran M.T."/>
            <person name="Sivarajan S.R."/>
            <person name="Poveda L."/>
            <person name="Shimizu-Inatsugi R."/>
            <person name="Schlapbach R."/>
            <person name="Sreeman S.M."/>
            <person name="Shimizu K.K."/>
        </authorList>
    </citation>
    <scope>NUCLEOTIDE SEQUENCE</scope>
</reference>
<proteinExistence type="predicted"/>